<dbReference type="GeneID" id="37060949"/>
<evidence type="ECO:0000313" key="2">
    <source>
        <dbReference type="EMBL" id="PWY86028.1"/>
    </source>
</evidence>
<evidence type="ECO:0000256" key="1">
    <source>
        <dbReference type="SAM" id="MobiDB-lite"/>
    </source>
</evidence>
<evidence type="ECO:0000313" key="3">
    <source>
        <dbReference type="Proteomes" id="UP000247233"/>
    </source>
</evidence>
<sequence length="182" mass="19320">MAPRARGLLAQGVLAAVDPSLAPSPRDALAGLEQQPLLAIATRLDSTRLDRIGHDEIKCRGLLPVSRSRDDPGLELQAAMIRLPGGVPKFQLSNCPTVPGVCTHLTLMSHHFPSCCRAVLPANPPPPLQPTMQVRAGPPACLYDHVIPVWQLSTNIPSPDPLARFKAPGEDTTGCPSRQGTG</sequence>
<protein>
    <submittedName>
        <fullName evidence="2">Uncharacterized protein</fullName>
    </submittedName>
</protein>
<dbReference type="Proteomes" id="UP000247233">
    <property type="component" value="Unassembled WGS sequence"/>
</dbReference>
<name>A0A317WLY7_9EURO</name>
<organism evidence="2 3">
    <name type="scientific">Aspergillus heteromorphus CBS 117.55</name>
    <dbReference type="NCBI Taxonomy" id="1448321"/>
    <lineage>
        <taxon>Eukaryota</taxon>
        <taxon>Fungi</taxon>
        <taxon>Dikarya</taxon>
        <taxon>Ascomycota</taxon>
        <taxon>Pezizomycotina</taxon>
        <taxon>Eurotiomycetes</taxon>
        <taxon>Eurotiomycetidae</taxon>
        <taxon>Eurotiales</taxon>
        <taxon>Aspergillaceae</taxon>
        <taxon>Aspergillus</taxon>
        <taxon>Aspergillus subgen. Circumdati</taxon>
    </lineage>
</organism>
<reference evidence="2 3" key="1">
    <citation type="submission" date="2016-12" db="EMBL/GenBank/DDBJ databases">
        <title>The genomes of Aspergillus section Nigri reveals drivers in fungal speciation.</title>
        <authorList>
            <consortium name="DOE Joint Genome Institute"/>
            <person name="Vesth T.C."/>
            <person name="Nybo J."/>
            <person name="Theobald S."/>
            <person name="Brandl J."/>
            <person name="Frisvad J.C."/>
            <person name="Nielsen K.F."/>
            <person name="Lyhne E.K."/>
            <person name="Kogle M.E."/>
            <person name="Kuo A."/>
            <person name="Riley R."/>
            <person name="Clum A."/>
            <person name="Nolan M."/>
            <person name="Lipzen A."/>
            <person name="Salamov A."/>
            <person name="Henrissat B."/>
            <person name="Wiebenga A."/>
            <person name="De Vries R.P."/>
            <person name="Grigoriev I.V."/>
            <person name="Mortensen U.H."/>
            <person name="Andersen M.R."/>
            <person name="Baker S.E."/>
        </authorList>
    </citation>
    <scope>NUCLEOTIDE SEQUENCE [LARGE SCALE GENOMIC DNA]</scope>
    <source>
        <strain evidence="2 3">CBS 117.55</strain>
    </source>
</reference>
<comment type="caution">
    <text evidence="2">The sequence shown here is derived from an EMBL/GenBank/DDBJ whole genome shotgun (WGS) entry which is preliminary data.</text>
</comment>
<gene>
    <name evidence="2" type="ORF">BO70DRAFT_219369</name>
</gene>
<feature type="region of interest" description="Disordered" evidence="1">
    <location>
        <begin position="161"/>
        <end position="182"/>
    </location>
</feature>
<keyword evidence="3" id="KW-1185">Reference proteome</keyword>
<dbReference type="VEuPathDB" id="FungiDB:BO70DRAFT_219369"/>
<dbReference type="RefSeq" id="XP_025400580.1">
    <property type="nucleotide sequence ID" value="XM_025538712.1"/>
</dbReference>
<accession>A0A317WLY7</accession>
<dbReference type="AlphaFoldDB" id="A0A317WLY7"/>
<dbReference type="EMBL" id="MSFL01000008">
    <property type="protein sequence ID" value="PWY86028.1"/>
    <property type="molecule type" value="Genomic_DNA"/>
</dbReference>
<proteinExistence type="predicted"/>